<dbReference type="PROSITE" id="PS50012">
    <property type="entry name" value="RCC1_3"/>
    <property type="match status" value="3"/>
</dbReference>
<dbReference type="Pfam" id="PF00651">
    <property type="entry name" value="BTB"/>
    <property type="match status" value="3"/>
</dbReference>
<organism evidence="6 7">
    <name type="scientific">Adineta steineri</name>
    <dbReference type="NCBI Taxonomy" id="433720"/>
    <lineage>
        <taxon>Eukaryota</taxon>
        <taxon>Metazoa</taxon>
        <taxon>Spiralia</taxon>
        <taxon>Gnathifera</taxon>
        <taxon>Rotifera</taxon>
        <taxon>Eurotatoria</taxon>
        <taxon>Bdelloidea</taxon>
        <taxon>Adinetida</taxon>
        <taxon>Adinetidae</taxon>
        <taxon>Adineta</taxon>
    </lineage>
</organism>
<dbReference type="InterPro" id="IPR000408">
    <property type="entry name" value="Reg_chr_condens"/>
</dbReference>
<protein>
    <recommendedName>
        <fullName evidence="5">BTB domain-containing protein</fullName>
    </recommendedName>
</protein>
<dbReference type="InterPro" id="IPR000210">
    <property type="entry name" value="BTB/POZ_dom"/>
</dbReference>
<comment type="caution">
    <text evidence="6">The sequence shown here is derived from an EMBL/GenBank/DDBJ whole genome shotgun (WGS) entry which is preliminary data.</text>
</comment>
<evidence type="ECO:0000259" key="5">
    <source>
        <dbReference type="PROSITE" id="PS50097"/>
    </source>
</evidence>
<feature type="repeat" description="RCC1" evidence="3">
    <location>
        <begin position="210"/>
        <end position="267"/>
    </location>
</feature>
<dbReference type="PROSITE" id="PS50097">
    <property type="entry name" value="BTB"/>
    <property type="match status" value="3"/>
</dbReference>
<keyword evidence="2" id="KW-0040">ANK repeat</keyword>
<feature type="compositionally biased region" description="Polar residues" evidence="4">
    <location>
        <begin position="1430"/>
        <end position="1439"/>
    </location>
</feature>
<feature type="domain" description="BTB" evidence="5">
    <location>
        <begin position="1156"/>
        <end position="1224"/>
    </location>
</feature>
<dbReference type="InterPro" id="IPR002110">
    <property type="entry name" value="Ankyrin_rpt"/>
</dbReference>
<dbReference type="InterPro" id="IPR011333">
    <property type="entry name" value="SKP1/BTB/POZ_sf"/>
</dbReference>
<dbReference type="CDD" id="cd18500">
    <property type="entry name" value="BACK_IBtk"/>
    <property type="match status" value="2"/>
</dbReference>
<feature type="repeat" description="RCC1" evidence="3">
    <location>
        <begin position="268"/>
        <end position="321"/>
    </location>
</feature>
<feature type="region of interest" description="Disordered" evidence="4">
    <location>
        <begin position="1366"/>
        <end position="1447"/>
    </location>
</feature>
<proteinExistence type="predicted"/>
<dbReference type="Pfam" id="PF00415">
    <property type="entry name" value="RCC1"/>
    <property type="match status" value="3"/>
</dbReference>
<dbReference type="EMBL" id="CAJNOG010000021">
    <property type="protein sequence ID" value="CAF0774600.1"/>
    <property type="molecule type" value="Genomic_DNA"/>
</dbReference>
<dbReference type="Gene3D" id="1.25.40.20">
    <property type="entry name" value="Ankyrin repeat-containing domain"/>
    <property type="match status" value="1"/>
</dbReference>
<dbReference type="InterPro" id="IPR051625">
    <property type="entry name" value="Signaling_Regulatory_Domain"/>
</dbReference>
<feature type="compositionally biased region" description="Polar residues" evidence="4">
    <location>
        <begin position="1051"/>
        <end position="1060"/>
    </location>
</feature>
<dbReference type="Proteomes" id="UP000663845">
    <property type="component" value="Unassembled WGS sequence"/>
</dbReference>
<dbReference type="SMART" id="SM00225">
    <property type="entry name" value="BTB"/>
    <property type="match status" value="3"/>
</dbReference>
<dbReference type="InterPro" id="IPR009091">
    <property type="entry name" value="RCC1/BLIP-II"/>
</dbReference>
<evidence type="ECO:0000256" key="3">
    <source>
        <dbReference type="PROSITE-ProRule" id="PRU00235"/>
    </source>
</evidence>
<feature type="compositionally biased region" description="Low complexity" evidence="4">
    <location>
        <begin position="1415"/>
        <end position="1429"/>
    </location>
</feature>
<feature type="domain" description="BTB" evidence="5">
    <location>
        <begin position="570"/>
        <end position="634"/>
    </location>
</feature>
<name>A0A813R0A3_9BILA</name>
<gene>
    <name evidence="6" type="ORF">JYZ213_LOCUS3815</name>
</gene>
<evidence type="ECO:0000256" key="1">
    <source>
        <dbReference type="ARBA" id="ARBA00022737"/>
    </source>
</evidence>
<feature type="domain" description="BTB" evidence="5">
    <location>
        <begin position="777"/>
        <end position="845"/>
    </location>
</feature>
<sequence length="1675" mass="190108">MKILNDFLNSMPVIPVEIDCTPKCRSTTHYLDLIRVASQSVPAQLILNYICRCGNCVKGHDKYGRTLLQVCSALPEKWPIIDWLLKQKKVDINPKNLESGYTALQYSVFYGRIDNAINLIKAGANTNLLDYDHMTYIDNIIRDTYVETRSQLPETYEVYTMGENTNGNLGHTQSTAKRVPELIDIFRRDSISITKVKIDKYHTLFLSENGSVYSCGYGVGGRLGHDNEEPVLSPKQIMVMETIKDTEQDRCIDIAITRDCSYFLTEKGCLWSCGLNNYHQLGHPGITKLLVPTKVQFRQIKDRKITHIACGRFHVALIVDDGQLFTFGLNAGHLGHPKTNDLYIQQPLLVTKFNSQSEYVQKLVCSDYAIICYTNKDAIYVLNDYKYRKIVKHVPQVTQIAVVGGKLESNGILDEENIDDDLKVFYVQSNKLYLYHERESSNVKAKLCLWATKQRLSIEQIAAGTNALIFSTNTGQVYTASLDRLANVNRKIEHDPPSNSIYDERAYQYLTPSPIPLLHRCRLLTTDRTGRSLVALQYHPTTHLSAYPRQPQSSFQDNLHELLNEAEHMHDIMLEINNNQTFPAHKYILSMRSPYFRERIIKKEIDHLSIINETNHFIDPEFFQLILEYIYTDKCPWLNYSHKLKIRDEHEYQAYLIRMKSTDDDIDDHRFFARARQQASTASSTNQHGTKSKKKKKSGVTSPTNEYIPGQQTDDELTIGLERLIELAKLFQLHNLRKRLDTIKQSRQKSSTNSYDESIGQIKQRYHYTREALPDLHDVTIISEDGKKISCHKCILTSRLDYFRHMFFAGWIESQSNSELNMAIPSDLLEIIIDYLYTDNISSKFTVEQLCQILVLSDQLLIERLKQICEFHIANLVTFRDAAELLQFSSTYNAEQLKIFVEQYICRNLATFLEARLLDNLENQLLIDLTKSYRNLLDCMNYRMITPYNDCPSLDDLFIDLDELENLSIDIDETAITAATTFATKKQQSQQKRKQQNKLRTSESETITKASPPISIETTSNVIIPNRTKVQEEKWTSVSSKKTSKNSKNSQIAAGSNNAVISPPKPRIPGAVYTQQEAEQLAAIRKAASQEININKPVISPQIAKSLTPAKDEPPSKGPWKTITSPAPVSLKATFSIEKEVNVPKPTMARSTPDLHDVTIISEDGKKISCHKCILTSRLDYFRHMFFAGWIESQSNSELNMAIPSDLLEIIIDYLYTDNISSKFTVEQLCQILVLSDQLLIERLKQICEFHIANLVTFRDAAELLQFSSTYNAEQLKIFVEQYICRNLATFLEARLLDNLENQLLIDLTKCYRNLLDCMNYRMITPYNDCPSLDDLFIDLDELENLSIDIDETTITAATIFATKKQQSQQKRKQQNKLRTSESETITKSSPPIPVETTPNVIIPNRTKVQEEKWTSVSSKKTSKNSKNSQIAAGSNNAVISPPKPKIPGAVYTQQEAEQLAAIRKAASQEININKPVISPQIAKSLTPAKDEPPSKGPWKTITSPAPVSLKATFSIEKEVNVPKPTMARSTPVTTSTRSVPITPISPPQHDITKPWAILATSPPPTSSFAYSTMSIATSPPAPPMSFKHIQDQEARAHEALRQISNKSLETIQTEELAIQALHRLYNSSQEFDISITVERVLPEIANPIWPRTSTTAASSAASSILLVTQKKGQK</sequence>
<feature type="compositionally biased region" description="Low complexity" evidence="4">
    <location>
        <begin position="1529"/>
        <end position="1543"/>
    </location>
</feature>
<feature type="region of interest" description="Disordered" evidence="4">
    <location>
        <begin position="677"/>
        <end position="711"/>
    </location>
</feature>
<feature type="compositionally biased region" description="Low complexity" evidence="4">
    <location>
        <begin position="1036"/>
        <end position="1050"/>
    </location>
</feature>
<dbReference type="Gene3D" id="2.130.10.30">
    <property type="entry name" value="Regulator of chromosome condensation 1/beta-lactamase-inhibitor protein II"/>
    <property type="match status" value="1"/>
</dbReference>
<feature type="region of interest" description="Disordered" evidence="4">
    <location>
        <begin position="1030"/>
        <end position="1068"/>
    </location>
</feature>
<dbReference type="PROSITE" id="PS50088">
    <property type="entry name" value="ANK_REPEAT"/>
    <property type="match status" value="1"/>
</dbReference>
<evidence type="ECO:0000313" key="6">
    <source>
        <dbReference type="EMBL" id="CAF0774600.1"/>
    </source>
</evidence>
<dbReference type="SUPFAM" id="SSF48403">
    <property type="entry name" value="Ankyrin repeat"/>
    <property type="match status" value="1"/>
</dbReference>
<dbReference type="Gene3D" id="3.30.710.10">
    <property type="entry name" value="Potassium Channel Kv1.1, Chain A"/>
    <property type="match status" value="3"/>
</dbReference>
<evidence type="ECO:0000256" key="2">
    <source>
        <dbReference type="PROSITE-ProRule" id="PRU00023"/>
    </source>
</evidence>
<feature type="repeat" description="ANK" evidence="2">
    <location>
        <begin position="99"/>
        <end position="131"/>
    </location>
</feature>
<keyword evidence="1" id="KW-0677">Repeat</keyword>
<dbReference type="PANTHER" id="PTHR22872">
    <property type="entry name" value="BTK-BINDING PROTEIN-RELATED"/>
    <property type="match status" value="1"/>
</dbReference>
<dbReference type="SUPFAM" id="SSF50985">
    <property type="entry name" value="RCC1/BLIP-II"/>
    <property type="match status" value="1"/>
</dbReference>
<feature type="region of interest" description="Disordered" evidence="4">
    <location>
        <begin position="1526"/>
        <end position="1547"/>
    </location>
</feature>
<feature type="repeat" description="RCC1" evidence="3">
    <location>
        <begin position="156"/>
        <end position="209"/>
    </location>
</feature>
<accession>A0A813R0A3</accession>
<dbReference type="SUPFAM" id="SSF54695">
    <property type="entry name" value="POZ domain"/>
    <property type="match status" value="3"/>
</dbReference>
<feature type="region of interest" description="Disordered" evidence="4">
    <location>
        <begin position="983"/>
        <end position="1012"/>
    </location>
</feature>
<evidence type="ECO:0000256" key="4">
    <source>
        <dbReference type="SAM" id="MobiDB-lite"/>
    </source>
</evidence>
<dbReference type="InterPro" id="IPR036770">
    <property type="entry name" value="Ankyrin_rpt-contain_sf"/>
</dbReference>
<dbReference type="PANTHER" id="PTHR22872:SF2">
    <property type="entry name" value="INHIBITOR OF BRUTON TYROSINE KINASE"/>
    <property type="match status" value="1"/>
</dbReference>
<evidence type="ECO:0000313" key="7">
    <source>
        <dbReference type="Proteomes" id="UP000663845"/>
    </source>
</evidence>
<reference evidence="6" key="1">
    <citation type="submission" date="2021-02" db="EMBL/GenBank/DDBJ databases">
        <authorList>
            <person name="Nowell W R."/>
        </authorList>
    </citation>
    <scope>NUCLEOTIDE SEQUENCE</scope>
</reference>